<name>A0ABS6X9P5_9BACT</name>
<dbReference type="SUPFAM" id="SSF48452">
    <property type="entry name" value="TPR-like"/>
    <property type="match status" value="1"/>
</dbReference>
<evidence type="ECO:0000259" key="7">
    <source>
        <dbReference type="Pfam" id="PF14322"/>
    </source>
</evidence>
<gene>
    <name evidence="8" type="ORF">KYK27_02170</name>
</gene>
<dbReference type="InterPro" id="IPR011990">
    <property type="entry name" value="TPR-like_helical_dom_sf"/>
</dbReference>
<dbReference type="CDD" id="cd08977">
    <property type="entry name" value="SusD"/>
    <property type="match status" value="1"/>
</dbReference>
<dbReference type="Proteomes" id="UP000774935">
    <property type="component" value="Unassembled WGS sequence"/>
</dbReference>
<evidence type="ECO:0000259" key="6">
    <source>
        <dbReference type="Pfam" id="PF07980"/>
    </source>
</evidence>
<dbReference type="Pfam" id="PF14322">
    <property type="entry name" value="SusD-like_3"/>
    <property type="match status" value="1"/>
</dbReference>
<dbReference type="EMBL" id="JAHWXQ010000001">
    <property type="protein sequence ID" value="MBW3363831.1"/>
    <property type="molecule type" value="Genomic_DNA"/>
</dbReference>
<feature type="domain" description="RagB/SusD" evidence="6">
    <location>
        <begin position="342"/>
        <end position="500"/>
    </location>
</feature>
<evidence type="ECO:0000256" key="1">
    <source>
        <dbReference type="ARBA" id="ARBA00004442"/>
    </source>
</evidence>
<keyword evidence="3" id="KW-0732">Signal</keyword>
<evidence type="ECO:0000313" key="8">
    <source>
        <dbReference type="EMBL" id="MBW3363831.1"/>
    </source>
</evidence>
<proteinExistence type="inferred from homology"/>
<dbReference type="Pfam" id="PF07980">
    <property type="entry name" value="SusD_RagB"/>
    <property type="match status" value="1"/>
</dbReference>
<comment type="caution">
    <text evidence="8">The sequence shown here is derived from an EMBL/GenBank/DDBJ whole genome shotgun (WGS) entry which is preliminary data.</text>
</comment>
<keyword evidence="4" id="KW-0472">Membrane</keyword>
<protein>
    <submittedName>
        <fullName evidence="8">RagB/SusD family nutrient uptake outer membrane protein</fullName>
    </submittedName>
</protein>
<reference evidence="8 9" key="1">
    <citation type="submission" date="2021-07" db="EMBL/GenBank/DDBJ databases">
        <authorList>
            <person name="Kim M.K."/>
        </authorList>
    </citation>
    <scope>NUCLEOTIDE SEQUENCE [LARGE SCALE GENOMIC DNA]</scope>
    <source>
        <strain evidence="8 9">HLY7-15</strain>
    </source>
</reference>
<evidence type="ECO:0000256" key="3">
    <source>
        <dbReference type="ARBA" id="ARBA00022729"/>
    </source>
</evidence>
<keyword evidence="9" id="KW-1185">Reference proteome</keyword>
<evidence type="ECO:0000313" key="9">
    <source>
        <dbReference type="Proteomes" id="UP000774935"/>
    </source>
</evidence>
<evidence type="ECO:0000256" key="2">
    <source>
        <dbReference type="ARBA" id="ARBA00006275"/>
    </source>
</evidence>
<sequence>MMTSCEKETMDLLPKDRITEASAFETAERIELSMLGVYDAAQTGFYSGAQRGYPFGAASIQQGDVRGEDMLNVAAFYAFSYESTFNATTTLNNVYMWETLYGLINKANIMIEGVQTAAAAGIISAEKAKSYEGEARFLRALAHHELLTHFARPYNHTADASHAGVPYRRSAINNPTRIEEAKKQGRHTVKESYAFLLEDLDFAENNITTATLTRASKGAAIALKTRVKLHMRDWSGVVTEANKIVTGTTTFTSPVGGYALTATPEGPFTGNKGNSESIFSILNSTDDNPGTNAALANMYSGKNRALVAISPVIWNQTFWPTDDKRRTNLALSAFGGEMYTTKYQDLTGWSDNTPVIRYAEVLLNKAEAHSRLNQPVEALALYKAVRGRSTSQIDLALVGDALTQAIINERRIEFVAEGLRWKDIHRLAKNAEFGVSGIPAKVAYGAVKATDWVAASGEVRPALFTSIPAIPYGDDRFLWPIPTSETTSNPVLKAQQNPGY</sequence>
<dbReference type="Gene3D" id="1.25.40.390">
    <property type="match status" value="1"/>
</dbReference>
<feature type="domain" description="SusD-like N-terminal" evidence="7">
    <location>
        <begin position="89"/>
        <end position="229"/>
    </location>
</feature>
<keyword evidence="5" id="KW-0998">Cell outer membrane</keyword>
<evidence type="ECO:0000256" key="5">
    <source>
        <dbReference type="ARBA" id="ARBA00023237"/>
    </source>
</evidence>
<dbReference type="InterPro" id="IPR012944">
    <property type="entry name" value="SusD_RagB_dom"/>
</dbReference>
<organism evidence="8 9">
    <name type="scientific">Pontibacter populi</name>
    <dbReference type="NCBI Taxonomy" id="890055"/>
    <lineage>
        <taxon>Bacteria</taxon>
        <taxon>Pseudomonadati</taxon>
        <taxon>Bacteroidota</taxon>
        <taxon>Cytophagia</taxon>
        <taxon>Cytophagales</taxon>
        <taxon>Hymenobacteraceae</taxon>
        <taxon>Pontibacter</taxon>
    </lineage>
</organism>
<comment type="similarity">
    <text evidence="2">Belongs to the SusD family.</text>
</comment>
<comment type="subcellular location">
    <subcellularLocation>
        <location evidence="1">Cell outer membrane</location>
    </subcellularLocation>
</comment>
<evidence type="ECO:0000256" key="4">
    <source>
        <dbReference type="ARBA" id="ARBA00023136"/>
    </source>
</evidence>
<dbReference type="InterPro" id="IPR033985">
    <property type="entry name" value="SusD-like_N"/>
</dbReference>
<accession>A0ABS6X9P5</accession>